<dbReference type="Proteomes" id="UP001175211">
    <property type="component" value="Unassembled WGS sequence"/>
</dbReference>
<keyword evidence="2" id="KW-1185">Reference proteome</keyword>
<evidence type="ECO:0000313" key="1">
    <source>
        <dbReference type="EMBL" id="KAK0462278.1"/>
    </source>
</evidence>
<proteinExistence type="predicted"/>
<dbReference type="AlphaFoldDB" id="A0AA39NB41"/>
<dbReference type="RefSeq" id="XP_060333890.1">
    <property type="nucleotide sequence ID" value="XM_060472317.1"/>
</dbReference>
<dbReference type="GeneID" id="85355865"/>
<organism evidence="1 2">
    <name type="scientific">Armillaria tabescens</name>
    <name type="common">Ringless honey mushroom</name>
    <name type="synonym">Agaricus tabescens</name>
    <dbReference type="NCBI Taxonomy" id="1929756"/>
    <lineage>
        <taxon>Eukaryota</taxon>
        <taxon>Fungi</taxon>
        <taxon>Dikarya</taxon>
        <taxon>Basidiomycota</taxon>
        <taxon>Agaricomycotina</taxon>
        <taxon>Agaricomycetes</taxon>
        <taxon>Agaricomycetidae</taxon>
        <taxon>Agaricales</taxon>
        <taxon>Marasmiineae</taxon>
        <taxon>Physalacriaceae</taxon>
        <taxon>Desarmillaria</taxon>
    </lineage>
</organism>
<name>A0AA39NB41_ARMTA</name>
<evidence type="ECO:0000313" key="2">
    <source>
        <dbReference type="Proteomes" id="UP001175211"/>
    </source>
</evidence>
<protein>
    <recommendedName>
        <fullName evidence="3">F-box domain-containing protein</fullName>
    </recommendedName>
</protein>
<sequence>MDPSSRLPLELLQKIFRHYLSDRKIPVQSFDPSDGVWIIGQVNSTWRCATLSDASLWSTINAAFTYPSDSTINSSHSDLNNIILSNGIIECLACVLSRSRDIPLSLSLHFPIRSPENAVPLISRTFFSLLMEASNRFQSLDLVAPTPIWEDFARIPPDLICCCPILIDLSIRLDHRTIQTHDDTHVIENSVQMPQLRRLAVHVPSFLDHMTARNLKSLTVKGKSIMGPLADFLDRSKCALTDFDVSWHGTVDELFIILSSMPTLESLTCRRRDLNMSFYERMKLPSTILPRLRSFSLRINDSSTRLLNLLYMHHRVTVDAVPIIDMVESRLAGGVLENVDISYMMVNVLSEDSQRRLSNLNALPHINVEIEPFSVGLLQSRINRRLHS</sequence>
<evidence type="ECO:0008006" key="3">
    <source>
        <dbReference type="Google" id="ProtNLM"/>
    </source>
</evidence>
<dbReference type="EMBL" id="JAUEPS010000009">
    <property type="protein sequence ID" value="KAK0462278.1"/>
    <property type="molecule type" value="Genomic_DNA"/>
</dbReference>
<gene>
    <name evidence="1" type="ORF">EV420DRAFT_1523903</name>
</gene>
<reference evidence="1" key="1">
    <citation type="submission" date="2023-06" db="EMBL/GenBank/DDBJ databases">
        <authorList>
            <consortium name="Lawrence Berkeley National Laboratory"/>
            <person name="Ahrendt S."/>
            <person name="Sahu N."/>
            <person name="Indic B."/>
            <person name="Wong-Bajracharya J."/>
            <person name="Merenyi Z."/>
            <person name="Ke H.-M."/>
            <person name="Monk M."/>
            <person name="Kocsube S."/>
            <person name="Drula E."/>
            <person name="Lipzen A."/>
            <person name="Balint B."/>
            <person name="Henrissat B."/>
            <person name="Andreopoulos B."/>
            <person name="Martin F.M."/>
            <person name="Harder C.B."/>
            <person name="Rigling D."/>
            <person name="Ford K.L."/>
            <person name="Foster G.D."/>
            <person name="Pangilinan J."/>
            <person name="Papanicolaou A."/>
            <person name="Barry K."/>
            <person name="LaButti K."/>
            <person name="Viragh M."/>
            <person name="Koriabine M."/>
            <person name="Yan M."/>
            <person name="Riley R."/>
            <person name="Champramary S."/>
            <person name="Plett K.L."/>
            <person name="Tsai I.J."/>
            <person name="Slot J."/>
            <person name="Sipos G."/>
            <person name="Plett J."/>
            <person name="Nagy L.G."/>
            <person name="Grigoriev I.V."/>
        </authorList>
    </citation>
    <scope>NUCLEOTIDE SEQUENCE</scope>
    <source>
        <strain evidence="1">CCBAS 213</strain>
    </source>
</reference>
<comment type="caution">
    <text evidence="1">The sequence shown here is derived from an EMBL/GenBank/DDBJ whole genome shotgun (WGS) entry which is preliminary data.</text>
</comment>
<accession>A0AA39NB41</accession>
<dbReference type="SUPFAM" id="SSF52047">
    <property type="entry name" value="RNI-like"/>
    <property type="match status" value="1"/>
</dbReference>